<dbReference type="RefSeq" id="WP_058723726.1">
    <property type="nucleotide sequence ID" value="NZ_LMUA01000029.1"/>
</dbReference>
<reference evidence="1 2" key="1">
    <citation type="submission" date="2015-10" db="EMBL/GenBank/DDBJ databases">
        <title>A novel member of the family Ruminococcaceae isolated from human faeces.</title>
        <authorList>
            <person name="Shkoporov A.N."/>
            <person name="Chaplin A.V."/>
            <person name="Motuzova O.V."/>
            <person name="Kafarskaia L.I."/>
            <person name="Efimov B.A."/>
        </authorList>
    </citation>
    <scope>NUCLEOTIDE SEQUENCE [LARGE SCALE GENOMIC DNA]</scope>
    <source>
        <strain evidence="1 2">668</strain>
    </source>
</reference>
<dbReference type="Gene3D" id="3.40.190.10">
    <property type="entry name" value="Periplasmic binding protein-like II"/>
    <property type="match status" value="1"/>
</dbReference>
<evidence type="ECO:0000313" key="2">
    <source>
        <dbReference type="Proteomes" id="UP000053433"/>
    </source>
</evidence>
<accession>A0A0W7TMR8</accession>
<organism evidence="1 2">
    <name type="scientific">Ruthenibacterium lactatiformans</name>
    <dbReference type="NCBI Taxonomy" id="1550024"/>
    <lineage>
        <taxon>Bacteria</taxon>
        <taxon>Bacillati</taxon>
        <taxon>Bacillota</taxon>
        <taxon>Clostridia</taxon>
        <taxon>Eubacteriales</taxon>
        <taxon>Oscillospiraceae</taxon>
        <taxon>Ruthenibacterium</taxon>
    </lineage>
</organism>
<proteinExistence type="predicted"/>
<protein>
    <submittedName>
        <fullName evidence="1">Uncharacterized protein</fullName>
    </submittedName>
</protein>
<sequence length="71" mass="8153">MAIATDEQNARKAALTTDLSTYSSELVTDFILGRASFDDWDRYIAQMQELGLDELIEIEQSQYDKFLELSK</sequence>
<dbReference type="Proteomes" id="UP000053433">
    <property type="component" value="Unassembled WGS sequence"/>
</dbReference>
<evidence type="ECO:0000313" key="1">
    <source>
        <dbReference type="EMBL" id="KUE75107.1"/>
    </source>
</evidence>
<comment type="caution">
    <text evidence="1">The sequence shown here is derived from an EMBL/GenBank/DDBJ whole genome shotgun (WGS) entry which is preliminary data.</text>
</comment>
<dbReference type="SUPFAM" id="SSF53850">
    <property type="entry name" value="Periplasmic binding protein-like II"/>
    <property type="match status" value="1"/>
</dbReference>
<name>A0A0W7TMR8_9FIRM</name>
<dbReference type="AlphaFoldDB" id="A0A0W7TMR8"/>
<dbReference type="EMBL" id="LMUA01000029">
    <property type="protein sequence ID" value="KUE75107.1"/>
    <property type="molecule type" value="Genomic_DNA"/>
</dbReference>
<gene>
    <name evidence="1" type="ORF">ASJ35_15450</name>
</gene>